<proteinExistence type="predicted"/>
<organism evidence="3 4">
    <name type="scientific">Rhodanobacter denitrificans</name>
    <dbReference type="NCBI Taxonomy" id="666685"/>
    <lineage>
        <taxon>Bacteria</taxon>
        <taxon>Pseudomonadati</taxon>
        <taxon>Pseudomonadota</taxon>
        <taxon>Gammaproteobacteria</taxon>
        <taxon>Lysobacterales</taxon>
        <taxon>Rhodanobacteraceae</taxon>
        <taxon>Rhodanobacter</taxon>
    </lineage>
</organism>
<dbReference type="Gene3D" id="3.40.50.1820">
    <property type="entry name" value="alpha/beta hydrolase"/>
    <property type="match status" value="1"/>
</dbReference>
<keyword evidence="3" id="KW-0378">Hydrolase</keyword>
<dbReference type="InterPro" id="IPR029058">
    <property type="entry name" value="AB_hydrolase_fold"/>
</dbReference>
<reference evidence="3 4" key="1">
    <citation type="submission" date="2017-08" db="EMBL/GenBank/DDBJ databases">
        <title>Infants hospitalized years apart are colonized by the same room-sourced microbial strains.</title>
        <authorList>
            <person name="Brooks B."/>
            <person name="Olm M.R."/>
            <person name="Firek B.A."/>
            <person name="Baker R."/>
            <person name="Thomas B.C."/>
            <person name="Morowitz M.J."/>
            <person name="Banfield J.F."/>
        </authorList>
    </citation>
    <scope>NUCLEOTIDE SEQUENCE [LARGE SCALE GENOMIC DNA]</scope>
    <source>
        <strain evidence="3">S2_005_003_R2_42</strain>
    </source>
</reference>
<sequence length="303" mass="32332">MRTVDQSHGSPFDDPRSAPSPVVDVSIRIRSADGVEADLALTRPRGATAGLFWLPALGVAARHYAGLAEALAARGIALARHEWRGHGSSSVRASRRCDWSYRELLESDIPAALDAVSRAAPDLRWSIGGHSLGAQLATLTWLRRPSDLHGLAVVAGGVPWWRHFDGAQALAFRAVLATLPLVTAAVGYFPGRRLGFGGREARGVMRDWAASAMTGRYAHAGDRVSPAATARPVLGIGFARDGLIPRSALDDLLARTGSAASTVVVLDARDLAGVTPDHFSWMRRPEPLAHRLSTWLHTASESA</sequence>
<dbReference type="SUPFAM" id="SSF53474">
    <property type="entry name" value="alpha/beta-Hydrolases"/>
    <property type="match status" value="1"/>
</dbReference>
<feature type="region of interest" description="Disordered" evidence="1">
    <location>
        <begin position="1"/>
        <end position="20"/>
    </location>
</feature>
<dbReference type="EMBL" id="QFPO01000003">
    <property type="protein sequence ID" value="PZQ18817.1"/>
    <property type="molecule type" value="Genomic_DNA"/>
</dbReference>
<dbReference type="PIRSF" id="PIRSF037442">
    <property type="entry name" value="UCP037442_abhydr"/>
    <property type="match status" value="1"/>
</dbReference>
<dbReference type="InterPro" id="IPR017208">
    <property type="entry name" value="UCP037442_abhydr"/>
</dbReference>
<dbReference type="Proteomes" id="UP000249046">
    <property type="component" value="Unassembled WGS sequence"/>
</dbReference>
<comment type="caution">
    <text evidence="3">The sequence shown here is derived from an EMBL/GenBank/DDBJ whole genome shotgun (WGS) entry which is preliminary data.</text>
</comment>
<feature type="domain" description="Serine aminopeptidase S33" evidence="2">
    <location>
        <begin position="60"/>
        <end position="167"/>
    </location>
</feature>
<accession>A0A2W5MG13</accession>
<dbReference type="Pfam" id="PF12146">
    <property type="entry name" value="Hydrolase_4"/>
    <property type="match status" value="1"/>
</dbReference>
<name>A0A2W5MG13_9GAMM</name>
<evidence type="ECO:0000259" key="2">
    <source>
        <dbReference type="Pfam" id="PF12146"/>
    </source>
</evidence>
<dbReference type="InterPro" id="IPR022742">
    <property type="entry name" value="Hydrolase_4"/>
</dbReference>
<gene>
    <name evidence="3" type="ORF">DI564_05120</name>
</gene>
<dbReference type="GO" id="GO:0016787">
    <property type="term" value="F:hydrolase activity"/>
    <property type="evidence" value="ECO:0007669"/>
    <property type="project" value="UniProtKB-KW"/>
</dbReference>
<protein>
    <submittedName>
        <fullName evidence="3">Alpha/beta hydrolase</fullName>
    </submittedName>
</protein>
<dbReference type="AlphaFoldDB" id="A0A2W5MG13"/>
<evidence type="ECO:0000313" key="4">
    <source>
        <dbReference type="Proteomes" id="UP000249046"/>
    </source>
</evidence>
<evidence type="ECO:0000256" key="1">
    <source>
        <dbReference type="SAM" id="MobiDB-lite"/>
    </source>
</evidence>
<evidence type="ECO:0000313" key="3">
    <source>
        <dbReference type="EMBL" id="PZQ18817.1"/>
    </source>
</evidence>